<feature type="domain" description="ABM" evidence="2">
    <location>
        <begin position="5"/>
        <end position="69"/>
    </location>
</feature>
<protein>
    <submittedName>
        <fullName evidence="3">Antibiotic biosynthesis monooxygenase</fullName>
    </submittedName>
</protein>
<dbReference type="InterPro" id="IPR011008">
    <property type="entry name" value="Dimeric_a/b-barrel"/>
</dbReference>
<keyword evidence="4" id="KW-1185">Reference proteome</keyword>
<dbReference type="Pfam" id="PF03992">
    <property type="entry name" value="ABM"/>
    <property type="match status" value="1"/>
</dbReference>
<evidence type="ECO:0000313" key="4">
    <source>
        <dbReference type="Proteomes" id="UP001335325"/>
    </source>
</evidence>
<keyword evidence="3" id="KW-0503">Monooxygenase</keyword>
<dbReference type="Proteomes" id="UP001335325">
    <property type="component" value="Chromosome"/>
</dbReference>
<dbReference type="Gene3D" id="3.30.70.100">
    <property type="match status" value="1"/>
</dbReference>
<evidence type="ECO:0000259" key="2">
    <source>
        <dbReference type="Pfam" id="PF03992"/>
    </source>
</evidence>
<gene>
    <name evidence="3" type="ORF">OIE73_36530</name>
</gene>
<accession>A0ABZ1GXN5</accession>
<evidence type="ECO:0000256" key="1">
    <source>
        <dbReference type="SAM" id="MobiDB-lite"/>
    </source>
</evidence>
<dbReference type="RefSeq" id="WP_326756368.1">
    <property type="nucleotide sequence ID" value="NZ_CP109134.1"/>
</dbReference>
<dbReference type="GeneID" id="91548201"/>
<proteinExistence type="predicted"/>
<dbReference type="GO" id="GO:0004497">
    <property type="term" value="F:monooxygenase activity"/>
    <property type="evidence" value="ECO:0007669"/>
    <property type="project" value="UniProtKB-KW"/>
</dbReference>
<sequence>MSALRDGAGEAFDELVREAAAAVLEREPGTLAYACSEVGGAPNQRLFFELYTDRVAFDDHGRQPHVRHFLSASGKYAGNGASTASDRMPASPPPHPHSGSQGPDFRYRP</sequence>
<name>A0ABZ1GXN5_9ACTN</name>
<reference evidence="3 4" key="1">
    <citation type="submission" date="2022-10" db="EMBL/GenBank/DDBJ databases">
        <title>The complete genomes of actinobacterial strains from the NBC collection.</title>
        <authorList>
            <person name="Joergensen T.S."/>
            <person name="Alvarez Arevalo M."/>
            <person name="Sterndorff E.B."/>
            <person name="Faurdal D."/>
            <person name="Vuksanovic O."/>
            <person name="Mourched A.-S."/>
            <person name="Charusanti P."/>
            <person name="Shaw S."/>
            <person name="Blin K."/>
            <person name="Weber T."/>
        </authorList>
    </citation>
    <scope>NUCLEOTIDE SEQUENCE [LARGE SCALE GENOMIC DNA]</scope>
    <source>
        <strain evidence="3 4">NBC 01753</strain>
    </source>
</reference>
<dbReference type="EMBL" id="CP109134">
    <property type="protein sequence ID" value="WSD10670.1"/>
    <property type="molecule type" value="Genomic_DNA"/>
</dbReference>
<keyword evidence="3" id="KW-0560">Oxidoreductase</keyword>
<organism evidence="3 4">
    <name type="scientific">Streptomyces hirsutus</name>
    <dbReference type="NCBI Taxonomy" id="35620"/>
    <lineage>
        <taxon>Bacteria</taxon>
        <taxon>Bacillati</taxon>
        <taxon>Actinomycetota</taxon>
        <taxon>Actinomycetes</taxon>
        <taxon>Kitasatosporales</taxon>
        <taxon>Streptomycetaceae</taxon>
        <taxon>Streptomyces</taxon>
    </lineage>
</organism>
<evidence type="ECO:0000313" key="3">
    <source>
        <dbReference type="EMBL" id="WSD10670.1"/>
    </source>
</evidence>
<feature type="region of interest" description="Disordered" evidence="1">
    <location>
        <begin position="71"/>
        <end position="109"/>
    </location>
</feature>
<dbReference type="SUPFAM" id="SSF54909">
    <property type="entry name" value="Dimeric alpha+beta barrel"/>
    <property type="match status" value="1"/>
</dbReference>
<dbReference type="InterPro" id="IPR007138">
    <property type="entry name" value="ABM_dom"/>
</dbReference>